<feature type="domain" description="BHLH" evidence="8">
    <location>
        <begin position="302"/>
        <end position="355"/>
    </location>
</feature>
<gene>
    <name evidence="9" type="ORF">HAZT_HAZT007451</name>
</gene>
<keyword evidence="5" id="KW-0539">Nucleus</keyword>
<feature type="transmembrane region" description="Helical" evidence="7">
    <location>
        <begin position="77"/>
        <end position="101"/>
    </location>
</feature>
<reference evidence="9" key="1">
    <citation type="submission" date="2014-08" db="EMBL/GenBank/DDBJ databases">
        <authorList>
            <person name="Murali S."/>
            <person name="Richards S."/>
            <person name="Bandaranaike D."/>
            <person name="Bellair M."/>
            <person name="Blankenburg K."/>
            <person name="Chao H."/>
            <person name="Dinh H."/>
            <person name="Doddapaneni H."/>
            <person name="Dugan-Rocha S."/>
            <person name="Elkadiri S."/>
            <person name="Gnanaolivu R."/>
            <person name="Hughes D."/>
            <person name="Lee S."/>
            <person name="Li M."/>
            <person name="Ming W."/>
            <person name="Munidasa M."/>
            <person name="Muniz J."/>
            <person name="Nguyen L."/>
            <person name="Osuji N."/>
            <person name="Pu L.-L."/>
            <person name="Puazo M."/>
            <person name="Skinner E."/>
            <person name="Qu C."/>
            <person name="Quiroz J."/>
            <person name="Raj R."/>
            <person name="Weissenberger G."/>
            <person name="Xin Y."/>
            <person name="Zou X."/>
            <person name="Han Y."/>
            <person name="Worley K."/>
            <person name="Muzny D."/>
            <person name="Gibbs R."/>
        </authorList>
    </citation>
    <scope>NUCLEOTIDE SEQUENCE</scope>
    <source>
        <strain evidence="9">HAZT.00-mixed</strain>
        <tissue evidence="9">Whole organism</tissue>
    </source>
</reference>
<evidence type="ECO:0000313" key="9">
    <source>
        <dbReference type="EMBL" id="KAA0201310.1"/>
    </source>
</evidence>
<evidence type="ECO:0000256" key="7">
    <source>
        <dbReference type="SAM" id="Phobius"/>
    </source>
</evidence>
<dbReference type="PANTHER" id="PTHR11793:SF13">
    <property type="entry name" value="PROTEIN DAUGHTERLESS"/>
    <property type="match status" value="1"/>
</dbReference>
<feature type="region of interest" description="Disordered" evidence="6">
    <location>
        <begin position="367"/>
        <end position="415"/>
    </location>
</feature>
<dbReference type="SUPFAM" id="SSF47459">
    <property type="entry name" value="HLH, helix-loop-helix DNA-binding domain"/>
    <property type="match status" value="2"/>
</dbReference>
<dbReference type="GO" id="GO:0000785">
    <property type="term" value="C:chromatin"/>
    <property type="evidence" value="ECO:0007669"/>
    <property type="project" value="TreeGrafter"/>
</dbReference>
<dbReference type="InterPro" id="IPR011598">
    <property type="entry name" value="bHLH_dom"/>
</dbReference>
<accession>A0A6A0H6E2</accession>
<evidence type="ECO:0000259" key="8">
    <source>
        <dbReference type="PROSITE" id="PS50888"/>
    </source>
</evidence>
<keyword evidence="3" id="KW-0238">DNA-binding</keyword>
<evidence type="ECO:0000256" key="5">
    <source>
        <dbReference type="ARBA" id="ARBA00023242"/>
    </source>
</evidence>
<evidence type="ECO:0000256" key="6">
    <source>
        <dbReference type="SAM" id="MobiDB-lite"/>
    </source>
</evidence>
<evidence type="ECO:0000256" key="2">
    <source>
        <dbReference type="ARBA" id="ARBA00023015"/>
    </source>
</evidence>
<keyword evidence="2" id="KW-0805">Transcription regulation</keyword>
<proteinExistence type="predicted"/>
<feature type="compositionally biased region" description="Basic and acidic residues" evidence="6">
    <location>
        <begin position="372"/>
        <end position="381"/>
    </location>
</feature>
<dbReference type="SMART" id="SM00353">
    <property type="entry name" value="HLH"/>
    <property type="match status" value="2"/>
</dbReference>
<evidence type="ECO:0000256" key="1">
    <source>
        <dbReference type="ARBA" id="ARBA00004123"/>
    </source>
</evidence>
<keyword evidence="4" id="KW-0804">Transcription</keyword>
<dbReference type="GO" id="GO:0000981">
    <property type="term" value="F:DNA-binding transcription factor activity, RNA polymerase II-specific"/>
    <property type="evidence" value="ECO:0007669"/>
    <property type="project" value="TreeGrafter"/>
</dbReference>
<comment type="subcellular location">
    <subcellularLocation>
        <location evidence="1">Nucleus</location>
    </subcellularLocation>
</comment>
<dbReference type="GO" id="GO:0000978">
    <property type="term" value="F:RNA polymerase II cis-regulatory region sequence-specific DNA binding"/>
    <property type="evidence" value="ECO:0007669"/>
    <property type="project" value="TreeGrafter"/>
</dbReference>
<dbReference type="Pfam" id="PF00010">
    <property type="entry name" value="HLH"/>
    <property type="match status" value="2"/>
</dbReference>
<dbReference type="Proteomes" id="UP000711488">
    <property type="component" value="Unassembled WGS sequence"/>
</dbReference>
<dbReference type="InterPro" id="IPR036638">
    <property type="entry name" value="HLH_DNA-bd_sf"/>
</dbReference>
<dbReference type="AlphaFoldDB" id="A0A6A0H6E2"/>
<organism evidence="9">
    <name type="scientific">Hyalella azteca</name>
    <name type="common">Amphipod</name>
    <dbReference type="NCBI Taxonomy" id="294128"/>
    <lineage>
        <taxon>Eukaryota</taxon>
        <taxon>Metazoa</taxon>
        <taxon>Ecdysozoa</taxon>
        <taxon>Arthropoda</taxon>
        <taxon>Crustacea</taxon>
        <taxon>Multicrustacea</taxon>
        <taxon>Malacostraca</taxon>
        <taxon>Eumalacostraca</taxon>
        <taxon>Peracarida</taxon>
        <taxon>Amphipoda</taxon>
        <taxon>Senticaudata</taxon>
        <taxon>Talitrida</taxon>
        <taxon>Talitroidea</taxon>
        <taxon>Hyalellidae</taxon>
        <taxon>Hyalella</taxon>
    </lineage>
</organism>
<feature type="transmembrane region" description="Helical" evidence="7">
    <location>
        <begin position="20"/>
        <end position="39"/>
    </location>
</feature>
<reference evidence="9" key="3">
    <citation type="submission" date="2019-06" db="EMBL/GenBank/DDBJ databases">
        <authorList>
            <person name="Poynton C."/>
            <person name="Hasenbein S."/>
            <person name="Benoit J.B."/>
            <person name="Sepulveda M.S."/>
            <person name="Poelchau M.F."/>
            <person name="Murali S.C."/>
            <person name="Chen S."/>
            <person name="Glastad K.M."/>
            <person name="Werren J.H."/>
            <person name="Vineis J.H."/>
            <person name="Bowen J.L."/>
            <person name="Friedrich M."/>
            <person name="Jones J."/>
            <person name="Robertson H.M."/>
            <person name="Feyereisen R."/>
            <person name="Mechler-Hickson A."/>
            <person name="Mathers N."/>
            <person name="Lee C.E."/>
            <person name="Colbourne J.K."/>
            <person name="Biales A."/>
            <person name="Johnston J.S."/>
            <person name="Wellborn G.A."/>
            <person name="Rosendale A.J."/>
            <person name="Cridge A.G."/>
            <person name="Munoz-Torres M.C."/>
            <person name="Bain P.A."/>
            <person name="Manny A.R."/>
            <person name="Major K.M."/>
            <person name="Lambert F.N."/>
            <person name="Vulpe C.D."/>
            <person name="Tuck P."/>
            <person name="Blalock B.J."/>
            <person name="Lin Y.-Y."/>
            <person name="Smith M.E."/>
            <person name="Ochoa-Acuna H."/>
            <person name="Chen M.-J.M."/>
            <person name="Childers C.P."/>
            <person name="Qu J."/>
            <person name="Dugan S."/>
            <person name="Lee S.L."/>
            <person name="Chao H."/>
            <person name="Dinh H."/>
            <person name="Han Y."/>
            <person name="Doddapaneni H."/>
            <person name="Worley K.C."/>
            <person name="Muzny D.M."/>
            <person name="Gibbs R.A."/>
            <person name="Richards S."/>
        </authorList>
    </citation>
    <scope>NUCLEOTIDE SEQUENCE</scope>
    <source>
        <strain evidence="9">HAZT.00-mixed</strain>
        <tissue evidence="9">Whole organism</tissue>
    </source>
</reference>
<dbReference type="PROSITE" id="PS50888">
    <property type="entry name" value="BHLH"/>
    <property type="match status" value="2"/>
</dbReference>
<comment type="caution">
    <text evidence="9">The sequence shown here is derived from an EMBL/GenBank/DDBJ whole genome shotgun (WGS) entry which is preliminary data.</text>
</comment>
<dbReference type="GO" id="GO:0005634">
    <property type="term" value="C:nucleus"/>
    <property type="evidence" value="ECO:0007669"/>
    <property type="project" value="UniProtKB-SubCell"/>
</dbReference>
<dbReference type="GO" id="GO:0046983">
    <property type="term" value="F:protein dimerization activity"/>
    <property type="evidence" value="ECO:0007669"/>
    <property type="project" value="InterPro"/>
</dbReference>
<sequence length="415" mass="45768">MSSFKTMERGGGNMVTATAAPGPAAMAGLHLGSFGLVWAGLIRSGLFSVGLVWAVLIRSGLFSVGLVWAVLIRSGLFSVGLVWAVLIRSGLFIVGLVWAVLIRSGLSKAVLIRSGLVSVNLMWSGQCWYGVVCEEEDESLDPETKAVREKERRHANNARERIRVRDINSAFEELGRLVTLYIDNADKTPTKLGILQSAVAVIHALEKKVQDLRLFHQTCDCSTRPVTVPPDMRMFHQTCDCSTRPATVPPDLRLFHQTCECSTRPVTVPPDLRLFHQTCDCSTRPVTVPPDLRLFHQTCDCSTRPATVPPDLIRIRDINDALKELGRMCMTHLKSDKPQTKLGILNMAVDVIMSLEQQVRERNLNPKAACLKRREEEKGDGSKLTPPPSSHIGVPHPSGLQPQPYPAMPVSDVFI</sequence>
<evidence type="ECO:0000256" key="4">
    <source>
        <dbReference type="ARBA" id="ARBA00023163"/>
    </source>
</evidence>
<feature type="domain" description="BHLH" evidence="8">
    <location>
        <begin position="151"/>
        <end position="205"/>
    </location>
</feature>
<evidence type="ECO:0000256" key="3">
    <source>
        <dbReference type="ARBA" id="ARBA00023125"/>
    </source>
</evidence>
<dbReference type="PANTHER" id="PTHR11793">
    <property type="entry name" value="BASIC HELIX-LOOP-HELIX TRANSCRIPTION FACTOR"/>
    <property type="match status" value="1"/>
</dbReference>
<reference evidence="9" key="2">
    <citation type="journal article" date="2018" name="Environ. Sci. Technol.">
        <title>The Toxicogenome of Hyalella azteca: A Model for Sediment Ecotoxicology and Evolutionary Toxicology.</title>
        <authorList>
            <person name="Poynton H.C."/>
            <person name="Hasenbein S."/>
            <person name="Benoit J.B."/>
            <person name="Sepulveda M.S."/>
            <person name="Poelchau M.F."/>
            <person name="Hughes D.S.T."/>
            <person name="Murali S.C."/>
            <person name="Chen S."/>
            <person name="Glastad K.M."/>
            <person name="Goodisman M.A.D."/>
            <person name="Werren J.H."/>
            <person name="Vineis J.H."/>
            <person name="Bowen J.L."/>
            <person name="Friedrich M."/>
            <person name="Jones J."/>
            <person name="Robertson H.M."/>
            <person name="Feyereisen R."/>
            <person name="Mechler-Hickson A."/>
            <person name="Mathers N."/>
            <person name="Lee C.E."/>
            <person name="Colbourne J.K."/>
            <person name="Biales A."/>
            <person name="Johnston J.S."/>
            <person name="Wellborn G.A."/>
            <person name="Rosendale A.J."/>
            <person name="Cridge A.G."/>
            <person name="Munoz-Torres M.C."/>
            <person name="Bain P.A."/>
            <person name="Manny A.R."/>
            <person name="Major K.M."/>
            <person name="Lambert F.N."/>
            <person name="Vulpe C.D."/>
            <person name="Tuck P."/>
            <person name="Blalock B.J."/>
            <person name="Lin Y.Y."/>
            <person name="Smith M.E."/>
            <person name="Ochoa-Acuna H."/>
            <person name="Chen M.M."/>
            <person name="Childers C.P."/>
            <person name="Qu J."/>
            <person name="Dugan S."/>
            <person name="Lee S.L."/>
            <person name="Chao H."/>
            <person name="Dinh H."/>
            <person name="Han Y."/>
            <person name="Doddapaneni H."/>
            <person name="Worley K.C."/>
            <person name="Muzny D.M."/>
            <person name="Gibbs R.A."/>
            <person name="Richards S."/>
        </authorList>
    </citation>
    <scope>NUCLEOTIDE SEQUENCE</scope>
    <source>
        <strain evidence="9">HAZT.00-mixed</strain>
        <tissue evidence="9">Whole organism</tissue>
    </source>
</reference>
<keyword evidence="7" id="KW-1133">Transmembrane helix</keyword>
<feature type="transmembrane region" description="Helical" evidence="7">
    <location>
        <begin position="51"/>
        <end position="71"/>
    </location>
</feature>
<dbReference type="Gene3D" id="4.10.280.10">
    <property type="entry name" value="Helix-loop-helix DNA-binding domain"/>
    <property type="match status" value="2"/>
</dbReference>
<dbReference type="InterPro" id="IPR051098">
    <property type="entry name" value="NeuroDiff_E-box_TFs"/>
</dbReference>
<dbReference type="GO" id="GO:0005667">
    <property type="term" value="C:transcription regulator complex"/>
    <property type="evidence" value="ECO:0007669"/>
    <property type="project" value="TreeGrafter"/>
</dbReference>
<keyword evidence="7" id="KW-0472">Membrane</keyword>
<dbReference type="EMBL" id="JQDR03005640">
    <property type="protein sequence ID" value="KAA0201310.1"/>
    <property type="molecule type" value="Genomic_DNA"/>
</dbReference>
<name>A0A6A0H6E2_HYAAZ</name>
<protein>
    <recommendedName>
        <fullName evidence="8">BHLH domain-containing protein</fullName>
    </recommendedName>
</protein>
<keyword evidence="7" id="KW-0812">Transmembrane</keyword>